<feature type="transmembrane region" description="Helical" evidence="17">
    <location>
        <begin position="29"/>
        <end position="48"/>
    </location>
</feature>
<evidence type="ECO:0000256" key="4">
    <source>
        <dbReference type="ARBA" id="ARBA00012944"/>
    </source>
</evidence>
<evidence type="ECO:0000256" key="17">
    <source>
        <dbReference type="RuleBase" id="RU003297"/>
    </source>
</evidence>
<dbReference type="EMBL" id="KY123121">
    <property type="protein sequence ID" value="ATA58338.1"/>
    <property type="molecule type" value="Genomic_DNA"/>
</dbReference>
<dbReference type="InterPro" id="IPR003918">
    <property type="entry name" value="NADH_UbQ_OxRdtase"/>
</dbReference>
<dbReference type="InterPro" id="IPR001750">
    <property type="entry name" value="ND/Mrp_TM"/>
</dbReference>
<feature type="transmembrane region" description="Helical" evidence="17">
    <location>
        <begin position="371"/>
        <end position="399"/>
    </location>
</feature>
<dbReference type="GO" id="GO:0003954">
    <property type="term" value="F:NADH dehydrogenase activity"/>
    <property type="evidence" value="ECO:0007669"/>
    <property type="project" value="TreeGrafter"/>
</dbReference>
<feature type="transmembrane region" description="Helical" evidence="17">
    <location>
        <begin position="274"/>
        <end position="292"/>
    </location>
</feature>
<dbReference type="PANTHER" id="PTHR43507:SF20">
    <property type="entry name" value="NADH-UBIQUINONE OXIDOREDUCTASE CHAIN 4"/>
    <property type="match status" value="1"/>
</dbReference>
<dbReference type="GO" id="GO:0031966">
    <property type="term" value="C:mitochondrial membrane"/>
    <property type="evidence" value="ECO:0007669"/>
    <property type="project" value="UniProtKB-SubCell"/>
</dbReference>
<feature type="transmembrane region" description="Helical" evidence="17">
    <location>
        <begin position="60"/>
        <end position="81"/>
    </location>
</feature>
<dbReference type="EC" id="7.1.1.2" evidence="4 17"/>
<keyword evidence="13 17" id="KW-0830">Ubiquinone</keyword>
<geneLocation type="mitochondrion" evidence="20"/>
<feature type="transmembrane region" description="Helical" evidence="17">
    <location>
        <begin position="184"/>
        <end position="206"/>
    </location>
</feature>
<evidence type="ECO:0000256" key="16">
    <source>
        <dbReference type="ARBA" id="ARBA00049551"/>
    </source>
</evidence>
<evidence type="ECO:0000256" key="9">
    <source>
        <dbReference type="ARBA" id="ARBA00022967"/>
    </source>
</evidence>
<comment type="catalytic activity">
    <reaction evidence="16 17">
        <text>a ubiquinone + NADH + 5 H(+)(in) = a ubiquinol + NAD(+) + 4 H(+)(out)</text>
        <dbReference type="Rhea" id="RHEA:29091"/>
        <dbReference type="Rhea" id="RHEA-COMP:9565"/>
        <dbReference type="Rhea" id="RHEA-COMP:9566"/>
        <dbReference type="ChEBI" id="CHEBI:15378"/>
        <dbReference type="ChEBI" id="CHEBI:16389"/>
        <dbReference type="ChEBI" id="CHEBI:17976"/>
        <dbReference type="ChEBI" id="CHEBI:57540"/>
        <dbReference type="ChEBI" id="CHEBI:57945"/>
        <dbReference type="EC" id="7.1.1.2"/>
    </reaction>
</comment>
<evidence type="ECO:0000256" key="3">
    <source>
        <dbReference type="ARBA" id="ARBA00009025"/>
    </source>
</evidence>
<keyword evidence="11 17" id="KW-1133">Transmembrane helix</keyword>
<feature type="transmembrane region" description="Helical" evidence="17">
    <location>
        <begin position="113"/>
        <end position="135"/>
    </location>
</feature>
<reference evidence="20" key="1">
    <citation type="submission" date="2016-11" db="EMBL/GenBank/DDBJ databases">
        <title>The partial mitochondrion genome of the Bolivaritettix yuanbaoshanensis(Orthoptera;Tetrigoidea).</title>
        <authorList>
            <person name="Yang J."/>
            <person name="Lu C."/>
            <person name="Lin L.-L."/>
        </authorList>
    </citation>
    <scope>NUCLEOTIDE SEQUENCE</scope>
</reference>
<dbReference type="Pfam" id="PF01059">
    <property type="entry name" value="Oxidored_q5_N"/>
    <property type="match status" value="1"/>
</dbReference>
<feature type="domain" description="NADH:quinone oxidoreductase/Mrp antiporter transmembrane" evidence="18">
    <location>
        <begin position="110"/>
        <end position="392"/>
    </location>
</feature>
<keyword evidence="6 17" id="KW-0813">Transport</keyword>
<feature type="transmembrane region" description="Helical" evidence="17">
    <location>
        <begin position="142"/>
        <end position="164"/>
    </location>
</feature>
<evidence type="ECO:0000256" key="13">
    <source>
        <dbReference type="ARBA" id="ARBA00023075"/>
    </source>
</evidence>
<dbReference type="GO" id="GO:0015990">
    <property type="term" value="P:electron transport coupled proton transport"/>
    <property type="evidence" value="ECO:0007669"/>
    <property type="project" value="TreeGrafter"/>
</dbReference>
<evidence type="ECO:0000256" key="11">
    <source>
        <dbReference type="ARBA" id="ARBA00022989"/>
    </source>
</evidence>
<dbReference type="Pfam" id="PF00361">
    <property type="entry name" value="Proton_antipo_M"/>
    <property type="match status" value="1"/>
</dbReference>
<dbReference type="InterPro" id="IPR000260">
    <property type="entry name" value="NADH4_N"/>
</dbReference>
<evidence type="ECO:0000256" key="8">
    <source>
        <dbReference type="ARBA" id="ARBA00022692"/>
    </source>
</evidence>
<feature type="transmembrane region" description="Helical" evidence="17">
    <location>
        <begin position="331"/>
        <end position="351"/>
    </location>
</feature>
<evidence type="ECO:0000256" key="2">
    <source>
        <dbReference type="ARBA" id="ARBA00004225"/>
    </source>
</evidence>
<dbReference type="AlphaFoldDB" id="A0A343K037"/>
<comment type="function">
    <text evidence="1">Core subunit of the mitochondrial membrane respiratory chain NADH dehydrogenase (Complex I) that is believed to belong to the minimal assembly required for catalysis. Complex I functions in the transfer of electrons from NADH to the respiratory chain. The immediate electron acceptor for the enzyme is believed to be ubiquinone.</text>
</comment>
<evidence type="ECO:0000256" key="1">
    <source>
        <dbReference type="ARBA" id="ARBA00003257"/>
    </source>
</evidence>
<keyword evidence="10 17" id="KW-0249">Electron transport</keyword>
<evidence type="ECO:0000256" key="10">
    <source>
        <dbReference type="ARBA" id="ARBA00022982"/>
    </source>
</evidence>
<evidence type="ECO:0000256" key="5">
    <source>
        <dbReference type="ARBA" id="ARBA00021006"/>
    </source>
</evidence>
<comment type="subcellular location">
    <subcellularLocation>
        <location evidence="2 17">Mitochondrion membrane</location>
        <topology evidence="2 17">Multi-pass membrane protein</topology>
    </subcellularLocation>
</comment>
<feature type="transmembrane region" description="Helical" evidence="17">
    <location>
        <begin position="411"/>
        <end position="431"/>
    </location>
</feature>
<keyword evidence="8 17" id="KW-0812">Transmembrane</keyword>
<evidence type="ECO:0000256" key="12">
    <source>
        <dbReference type="ARBA" id="ARBA00023027"/>
    </source>
</evidence>
<comment type="function">
    <text evidence="17">Core subunit of the mitochondrial membrane respiratory chain NADH dehydrogenase (Complex I) which catalyzes electron transfer from NADH through the respiratory chain, using ubiquinone as an electron acceptor. Essential for the catalytic activity and assembly of complex I.</text>
</comment>
<protein>
    <recommendedName>
        <fullName evidence="5 17">NADH-ubiquinone oxidoreductase chain 4</fullName>
        <ecNumber evidence="4 17">7.1.1.2</ecNumber>
    </recommendedName>
</protein>
<feature type="transmembrane region" description="Helical" evidence="17">
    <location>
        <begin position="249"/>
        <end position="267"/>
    </location>
</feature>
<organism evidence="20">
    <name type="scientific">Bolivaritettix yuanbaoshanensis</name>
    <dbReference type="NCBI Taxonomy" id="2035527"/>
    <lineage>
        <taxon>Eukaryota</taxon>
        <taxon>Metazoa</taxon>
        <taxon>Ecdysozoa</taxon>
        <taxon>Arthropoda</taxon>
        <taxon>Hexapoda</taxon>
        <taxon>Insecta</taxon>
        <taxon>Pterygota</taxon>
        <taxon>Neoptera</taxon>
        <taxon>Polyneoptera</taxon>
        <taxon>Orthoptera</taxon>
        <taxon>Caelifera</taxon>
        <taxon>Acrididea</taxon>
        <taxon>Tetrigoidea</taxon>
        <taxon>Tetrigidae</taxon>
        <taxon>Metrodorinae</taxon>
        <taxon>Bolivaritettix</taxon>
    </lineage>
</organism>
<dbReference type="PRINTS" id="PR01437">
    <property type="entry name" value="NUOXDRDTASE4"/>
</dbReference>
<feature type="transmembrane region" description="Helical" evidence="17">
    <location>
        <begin position="6"/>
        <end position="22"/>
    </location>
</feature>
<keyword evidence="15 17" id="KW-0472">Membrane</keyword>
<dbReference type="GO" id="GO:0042773">
    <property type="term" value="P:ATP synthesis coupled electron transport"/>
    <property type="evidence" value="ECO:0007669"/>
    <property type="project" value="InterPro"/>
</dbReference>
<feature type="transmembrane region" description="Helical" evidence="17">
    <location>
        <begin position="88"/>
        <end position="107"/>
    </location>
</feature>
<evidence type="ECO:0000259" key="19">
    <source>
        <dbReference type="Pfam" id="PF01059"/>
    </source>
</evidence>
<feature type="transmembrane region" description="Helical" evidence="17">
    <location>
        <begin position="218"/>
        <end position="243"/>
    </location>
</feature>
<evidence type="ECO:0000259" key="18">
    <source>
        <dbReference type="Pfam" id="PF00361"/>
    </source>
</evidence>
<evidence type="ECO:0000313" key="20">
    <source>
        <dbReference type="EMBL" id="ATA58338.1"/>
    </source>
</evidence>
<evidence type="ECO:0000256" key="14">
    <source>
        <dbReference type="ARBA" id="ARBA00023128"/>
    </source>
</evidence>
<keyword evidence="7 17" id="KW-0679">Respiratory chain</keyword>
<proteinExistence type="inferred from homology"/>
<name>A0A343K037_9ORTH</name>
<gene>
    <name evidence="20" type="primary">ND4</name>
</gene>
<dbReference type="GO" id="GO:0048039">
    <property type="term" value="F:ubiquinone binding"/>
    <property type="evidence" value="ECO:0007669"/>
    <property type="project" value="TreeGrafter"/>
</dbReference>
<feature type="domain" description="NADH:ubiquinone oxidoreductase chain 4 N-terminal" evidence="19">
    <location>
        <begin position="6"/>
        <end position="104"/>
    </location>
</feature>
<evidence type="ECO:0000256" key="6">
    <source>
        <dbReference type="ARBA" id="ARBA00022448"/>
    </source>
</evidence>
<keyword evidence="14 17" id="KW-0496">Mitochondrion</keyword>
<sequence length="445" mass="51154">MMFIFMLMLNLSLLFMIPLCLLRSWWVYFIWLLFECFIFIFLGGFIFSVSGLSMDLGLDFLSWSMILLSFWICSLMILCSLKINVTSFSGLYLFIVLLLMFSLYNSFSSLSLFSFYLYFEFSLIPTLLLILGWGYQPERVSAGVYMILYTLLASLPLLVSLLLLESMNGSLCIFFVSDLCLNMYMYIAMIMAFLVSLPLYMFHLWLPKAHVEAPISGSMILAGVLLKLGGYGLIRVMSFIYFYSLIVNYYVILFSLYGGFIVSLICLRQVDLSMLIAYSSVSHMSLVISGLFTMNMWGLYGAVYLMLGHGLCSSGLFCLSNIAYERLGSRLLMLNKGLMSFMPSMCLWWFLLSSSNMAAPPSLNLLGEISLLNSIISYSYMFMIFLFFLSFLSCAYSLYMYSYSQHGLSYSGLYSLSSCYFIEFHLIYLHWFPLNILFFCCDFFI</sequence>
<evidence type="ECO:0000256" key="15">
    <source>
        <dbReference type="ARBA" id="ARBA00023136"/>
    </source>
</evidence>
<comment type="similarity">
    <text evidence="3 17">Belongs to the complex I subunit 4 family.</text>
</comment>
<keyword evidence="12 17" id="KW-0520">NAD</keyword>
<accession>A0A343K037</accession>
<keyword evidence="9" id="KW-1278">Translocase</keyword>
<evidence type="ECO:0000256" key="7">
    <source>
        <dbReference type="ARBA" id="ARBA00022660"/>
    </source>
</evidence>
<feature type="transmembrane region" description="Helical" evidence="17">
    <location>
        <begin position="298"/>
        <end position="319"/>
    </location>
</feature>
<dbReference type="GO" id="GO:0008137">
    <property type="term" value="F:NADH dehydrogenase (ubiquinone) activity"/>
    <property type="evidence" value="ECO:0007669"/>
    <property type="project" value="UniProtKB-UniRule"/>
</dbReference>
<dbReference type="PANTHER" id="PTHR43507">
    <property type="entry name" value="NADH-UBIQUINONE OXIDOREDUCTASE CHAIN 4"/>
    <property type="match status" value="1"/>
</dbReference>